<dbReference type="Proteomes" id="UP001497383">
    <property type="component" value="Chromosome 5"/>
</dbReference>
<dbReference type="InterPro" id="IPR001623">
    <property type="entry name" value="DnaJ_domain"/>
</dbReference>
<dbReference type="CDD" id="cd06257">
    <property type="entry name" value="DnaJ"/>
    <property type="match status" value="1"/>
</dbReference>
<dbReference type="Pfam" id="PF14308">
    <property type="entry name" value="DnaJ-X"/>
    <property type="match status" value="1"/>
</dbReference>
<dbReference type="Gene3D" id="1.10.287.110">
    <property type="entry name" value="DnaJ domain"/>
    <property type="match status" value="1"/>
</dbReference>
<feature type="compositionally biased region" description="Basic and acidic residues" evidence="1">
    <location>
        <begin position="463"/>
        <end position="475"/>
    </location>
</feature>
<dbReference type="PRINTS" id="PR00625">
    <property type="entry name" value="JDOMAIN"/>
</dbReference>
<sequence>MVVETTYYEILQVEATADEAELRKAYRKQAIKLHPDKNGNDPKAAEKFQELGEAYGVLSNPESRRIYDEFGVEGMKKQQQVAEQDINPSEFFELVFGGVAFKEWIGEIAVMDDLTKSAEVLGLDEEEEEEANEAEAAKKAVGAGATNTVEAGGVPKHSANKSHTSGKPDSPGRSSSSDPASLSSNLDSLTLVDQASQDASSGNSKPQHRMSSQELKRKKKQKITKEQREEVLRIHEESKRTQLKRIEQLSTKLLQRIETYRTASLSNPEAIQRFTAKLRDELNDMKVESFGIQLIHLIGKIYTSQAKAVISSSKTFGVSKLYTSMKSSGETMRNGYSIVKTALEAQEASEKVMAEHEEFEIRVEMLGYEPTPEELAAQEERMRFVTGKVLATAWSLVKFEVTNVLKKVCERVLSEKGLAKKERVARANALLAIGREFMATQRSKEEEDDARIFEEMMADAKVKKDNSKKRTAESKHNHHVFGGKR</sequence>
<feature type="compositionally biased region" description="Polar residues" evidence="1">
    <location>
        <begin position="191"/>
        <end position="212"/>
    </location>
</feature>
<evidence type="ECO:0000313" key="3">
    <source>
        <dbReference type="EMBL" id="CAK9439920.1"/>
    </source>
</evidence>
<dbReference type="PROSITE" id="PS50076">
    <property type="entry name" value="DNAJ_2"/>
    <property type="match status" value="1"/>
</dbReference>
<dbReference type="GeneID" id="92209216"/>
<proteinExistence type="predicted"/>
<feature type="compositionally biased region" description="Acidic residues" evidence="1">
    <location>
        <begin position="124"/>
        <end position="133"/>
    </location>
</feature>
<name>A0ABP0ZS82_9ASCO</name>
<dbReference type="InterPro" id="IPR026894">
    <property type="entry name" value="DnaJ_X"/>
</dbReference>
<evidence type="ECO:0000313" key="4">
    <source>
        <dbReference type="Proteomes" id="UP001497383"/>
    </source>
</evidence>
<evidence type="ECO:0000256" key="1">
    <source>
        <dbReference type="SAM" id="MobiDB-lite"/>
    </source>
</evidence>
<dbReference type="RefSeq" id="XP_066830958.1">
    <property type="nucleotide sequence ID" value="XM_066974196.1"/>
</dbReference>
<gene>
    <name evidence="3" type="ORF">LODBEIA_P40200</name>
</gene>
<evidence type="ECO:0000259" key="2">
    <source>
        <dbReference type="PROSITE" id="PS50076"/>
    </source>
</evidence>
<dbReference type="PANTHER" id="PTHR45006:SF1">
    <property type="entry name" value="DNAJ-LIKE PROTEIN 1"/>
    <property type="match status" value="1"/>
</dbReference>
<dbReference type="SMART" id="SM00271">
    <property type="entry name" value="DnaJ"/>
    <property type="match status" value="1"/>
</dbReference>
<dbReference type="SUPFAM" id="SSF46565">
    <property type="entry name" value="Chaperone J-domain"/>
    <property type="match status" value="1"/>
</dbReference>
<dbReference type="PANTHER" id="PTHR45006">
    <property type="entry name" value="DNAJ-LIKE PROTEIN 1"/>
    <property type="match status" value="1"/>
</dbReference>
<dbReference type="InterPro" id="IPR036869">
    <property type="entry name" value="J_dom_sf"/>
</dbReference>
<organism evidence="3 4">
    <name type="scientific">Lodderomyces beijingensis</name>
    <dbReference type="NCBI Taxonomy" id="1775926"/>
    <lineage>
        <taxon>Eukaryota</taxon>
        <taxon>Fungi</taxon>
        <taxon>Dikarya</taxon>
        <taxon>Ascomycota</taxon>
        <taxon>Saccharomycotina</taxon>
        <taxon>Pichiomycetes</taxon>
        <taxon>Debaryomycetaceae</taxon>
        <taxon>Candida/Lodderomyces clade</taxon>
        <taxon>Lodderomyces</taxon>
    </lineage>
</organism>
<dbReference type="InterPro" id="IPR052814">
    <property type="entry name" value="Peroxisomal_DnaJ"/>
</dbReference>
<keyword evidence="4" id="KW-1185">Reference proteome</keyword>
<feature type="compositionally biased region" description="Basic residues" evidence="1">
    <location>
        <begin position="476"/>
        <end position="485"/>
    </location>
</feature>
<feature type="region of interest" description="Disordered" evidence="1">
    <location>
        <begin position="124"/>
        <end position="230"/>
    </location>
</feature>
<protein>
    <recommendedName>
        <fullName evidence="2">J domain-containing protein</fullName>
    </recommendedName>
</protein>
<dbReference type="EMBL" id="OZ022409">
    <property type="protein sequence ID" value="CAK9439920.1"/>
    <property type="molecule type" value="Genomic_DNA"/>
</dbReference>
<feature type="region of interest" description="Disordered" evidence="1">
    <location>
        <begin position="463"/>
        <end position="485"/>
    </location>
</feature>
<dbReference type="Pfam" id="PF00226">
    <property type="entry name" value="DnaJ"/>
    <property type="match status" value="1"/>
</dbReference>
<feature type="domain" description="J" evidence="2">
    <location>
        <begin position="6"/>
        <end position="71"/>
    </location>
</feature>
<reference evidence="3 4" key="1">
    <citation type="submission" date="2024-03" db="EMBL/GenBank/DDBJ databases">
        <authorList>
            <person name="Brejova B."/>
        </authorList>
    </citation>
    <scope>NUCLEOTIDE SEQUENCE [LARGE SCALE GENOMIC DNA]</scope>
    <source>
        <strain evidence="3 4">CBS 14171</strain>
    </source>
</reference>
<accession>A0ABP0ZS82</accession>
<feature type="compositionally biased region" description="Low complexity" evidence="1">
    <location>
        <begin position="168"/>
        <end position="189"/>
    </location>
</feature>